<name>A0A518JRG6_9BACT</name>
<feature type="domain" description="FHA" evidence="2">
    <location>
        <begin position="201"/>
        <end position="252"/>
    </location>
</feature>
<feature type="compositionally biased region" description="Basic and acidic residues" evidence="1">
    <location>
        <begin position="16"/>
        <end position="26"/>
    </location>
</feature>
<dbReference type="OrthoDB" id="273653at2"/>
<feature type="domain" description="FHA" evidence="2">
    <location>
        <begin position="74"/>
        <end position="127"/>
    </location>
</feature>
<dbReference type="InterPro" id="IPR000253">
    <property type="entry name" value="FHA_dom"/>
</dbReference>
<dbReference type="PROSITE" id="PS50006">
    <property type="entry name" value="FHA_DOMAIN"/>
    <property type="match status" value="2"/>
</dbReference>
<dbReference type="Proteomes" id="UP000315082">
    <property type="component" value="Chromosome"/>
</dbReference>
<dbReference type="AlphaFoldDB" id="A0A518JRG6"/>
<protein>
    <submittedName>
        <fullName evidence="3">FHA domain protein</fullName>
    </submittedName>
</protein>
<evidence type="ECO:0000256" key="1">
    <source>
        <dbReference type="SAM" id="MobiDB-lite"/>
    </source>
</evidence>
<dbReference type="InterPro" id="IPR008984">
    <property type="entry name" value="SMAD_FHA_dom_sf"/>
</dbReference>
<organism evidence="3 4">
    <name type="scientific">Rosistilla carotiformis</name>
    <dbReference type="NCBI Taxonomy" id="2528017"/>
    <lineage>
        <taxon>Bacteria</taxon>
        <taxon>Pseudomonadati</taxon>
        <taxon>Planctomycetota</taxon>
        <taxon>Planctomycetia</taxon>
        <taxon>Pirellulales</taxon>
        <taxon>Pirellulaceae</taxon>
        <taxon>Rosistilla</taxon>
    </lineage>
</organism>
<dbReference type="EMBL" id="CP036348">
    <property type="protein sequence ID" value="QDV68116.1"/>
    <property type="molecule type" value="Genomic_DNA"/>
</dbReference>
<dbReference type="SUPFAM" id="SSF49879">
    <property type="entry name" value="SMAD/FHA domain"/>
    <property type="match status" value="2"/>
</dbReference>
<accession>A0A518JRG6</accession>
<gene>
    <name evidence="3" type="ORF">Poly24_18240</name>
</gene>
<dbReference type="Gene3D" id="2.60.200.20">
    <property type="match status" value="2"/>
</dbReference>
<proteinExistence type="predicted"/>
<evidence type="ECO:0000259" key="2">
    <source>
        <dbReference type="PROSITE" id="PS50006"/>
    </source>
</evidence>
<dbReference type="RefSeq" id="WP_145093442.1">
    <property type="nucleotide sequence ID" value="NZ_CP036348.1"/>
</dbReference>
<dbReference type="KEGG" id="rcf:Poly24_18240"/>
<evidence type="ECO:0000313" key="3">
    <source>
        <dbReference type="EMBL" id="QDV68116.1"/>
    </source>
</evidence>
<feature type="region of interest" description="Disordered" evidence="1">
    <location>
        <begin position="1"/>
        <end position="44"/>
    </location>
</feature>
<reference evidence="3 4" key="1">
    <citation type="submission" date="2019-02" db="EMBL/GenBank/DDBJ databases">
        <title>Deep-cultivation of Planctomycetes and their phenomic and genomic characterization uncovers novel biology.</title>
        <authorList>
            <person name="Wiegand S."/>
            <person name="Jogler M."/>
            <person name="Boedeker C."/>
            <person name="Pinto D."/>
            <person name="Vollmers J."/>
            <person name="Rivas-Marin E."/>
            <person name="Kohn T."/>
            <person name="Peeters S.H."/>
            <person name="Heuer A."/>
            <person name="Rast P."/>
            <person name="Oberbeckmann S."/>
            <person name="Bunk B."/>
            <person name="Jeske O."/>
            <person name="Meyerdierks A."/>
            <person name="Storesund J.E."/>
            <person name="Kallscheuer N."/>
            <person name="Luecker S."/>
            <person name="Lage O.M."/>
            <person name="Pohl T."/>
            <person name="Merkel B.J."/>
            <person name="Hornburger P."/>
            <person name="Mueller R.-W."/>
            <person name="Bruemmer F."/>
            <person name="Labrenz M."/>
            <person name="Spormann A.M."/>
            <person name="Op den Camp H."/>
            <person name="Overmann J."/>
            <person name="Amann R."/>
            <person name="Jetten M.S.M."/>
            <person name="Mascher T."/>
            <person name="Medema M.H."/>
            <person name="Devos D.P."/>
            <person name="Kaster A.-K."/>
            <person name="Ovreas L."/>
            <person name="Rohde M."/>
            <person name="Galperin M.Y."/>
            <person name="Jogler C."/>
        </authorList>
    </citation>
    <scope>NUCLEOTIDE SEQUENCE [LARGE SCALE GENOMIC DNA]</scope>
    <source>
        <strain evidence="3 4">Poly24</strain>
    </source>
</reference>
<dbReference type="Pfam" id="PF00498">
    <property type="entry name" value="FHA"/>
    <property type="match status" value="2"/>
</dbReference>
<evidence type="ECO:0000313" key="4">
    <source>
        <dbReference type="Proteomes" id="UP000315082"/>
    </source>
</evidence>
<dbReference type="CDD" id="cd00060">
    <property type="entry name" value="FHA"/>
    <property type="match status" value="2"/>
</dbReference>
<keyword evidence="4" id="KW-1185">Reference proteome</keyword>
<sequence>MNDDVPPPTQLESDEEVQRVQAELRHQAQGSGKKRSSDDEKLFRPTARPPVVMLVVCDDGKDSGELIRIRSDRFTIGRTEGDLQISHDEMISSRHVALHRQSVAGQVRLCATDLQSRNGLFVRVTKAPLMHQAEVLIGGGHYKMDIVRDDVPETVALAGPEELLPASTKALEGQHVPGAVILSEIIAGRAETRTMLDRSRYVIGRGEHCEIQRPRDPYTRTVHAVLSRSERGTWVIEGANTINGIWLRVPQIVVNVGKSCEFRIGEQRFRLKFGSRS</sequence>